<protein>
    <submittedName>
        <fullName evidence="2">Uncharacterized protein</fullName>
    </submittedName>
</protein>
<comment type="caution">
    <text evidence="2">The sequence shown here is derived from an EMBL/GenBank/DDBJ whole genome shotgun (WGS) entry which is preliminary data.</text>
</comment>
<evidence type="ECO:0000256" key="1">
    <source>
        <dbReference type="SAM" id="MobiDB-lite"/>
    </source>
</evidence>
<organism evidence="2 3">
    <name type="scientific">Puccinia graminis f. sp. tritici</name>
    <dbReference type="NCBI Taxonomy" id="56615"/>
    <lineage>
        <taxon>Eukaryota</taxon>
        <taxon>Fungi</taxon>
        <taxon>Dikarya</taxon>
        <taxon>Basidiomycota</taxon>
        <taxon>Pucciniomycotina</taxon>
        <taxon>Pucciniomycetes</taxon>
        <taxon>Pucciniales</taxon>
        <taxon>Pucciniaceae</taxon>
        <taxon>Puccinia</taxon>
    </lineage>
</organism>
<evidence type="ECO:0000313" key="2">
    <source>
        <dbReference type="EMBL" id="KAA1097260.1"/>
    </source>
</evidence>
<name>A0A5B0P9E1_PUCGR</name>
<keyword evidence="3" id="KW-1185">Reference proteome</keyword>
<gene>
    <name evidence="2" type="ORF">PGT21_000451</name>
</gene>
<evidence type="ECO:0000313" key="3">
    <source>
        <dbReference type="Proteomes" id="UP000324748"/>
    </source>
</evidence>
<reference evidence="2 3" key="1">
    <citation type="submission" date="2019-05" db="EMBL/GenBank/DDBJ databases">
        <title>Emergence of the Ug99 lineage of the wheat stem rust pathogen through somatic hybridization.</title>
        <authorList>
            <person name="Li F."/>
            <person name="Upadhyaya N.M."/>
            <person name="Sperschneider J."/>
            <person name="Matny O."/>
            <person name="Nguyen-Phuc H."/>
            <person name="Mago R."/>
            <person name="Raley C."/>
            <person name="Miller M.E."/>
            <person name="Silverstein K.A.T."/>
            <person name="Henningsen E."/>
            <person name="Hirsch C.D."/>
            <person name="Visser B."/>
            <person name="Pretorius Z.A."/>
            <person name="Steffenson B.J."/>
            <person name="Schwessinger B."/>
            <person name="Dodds P.N."/>
            <person name="Figueroa M."/>
        </authorList>
    </citation>
    <scope>NUCLEOTIDE SEQUENCE [LARGE SCALE GENOMIC DNA]</scope>
    <source>
        <strain evidence="2">21-0</strain>
    </source>
</reference>
<feature type="region of interest" description="Disordered" evidence="1">
    <location>
        <begin position="115"/>
        <end position="137"/>
    </location>
</feature>
<sequence>MHKAACVLAETPLTNTGCVQASSAVAVAEKYVFHHVTRSIPWSIGNCPLPHDFSSPSPTYSPKLLFCRRATTPPPHLFQVHPTPLPSPVGSHLRQRILLNLSPVVARQPHDPIHFKSTLRLSPDPSPDRRTTTSSPIQLPPPLGITICLFRLQDLSPCPPPRIPCRRATTPRPHRPDHPTVSITAGLRSTRENLLTTSIPPFPLVTHHCDHYHPKPGSGRCAITLTRTHQLLSQYPGITADPPHVLRFPTASTFLGFLTFPTPSTVFYLLTTSSQNLSTGLHHPVQVLL</sequence>
<dbReference type="EMBL" id="VSWC01000066">
    <property type="protein sequence ID" value="KAA1097260.1"/>
    <property type="molecule type" value="Genomic_DNA"/>
</dbReference>
<proteinExistence type="predicted"/>
<dbReference type="Proteomes" id="UP000324748">
    <property type="component" value="Unassembled WGS sequence"/>
</dbReference>
<accession>A0A5B0P9E1</accession>
<dbReference type="AlphaFoldDB" id="A0A5B0P9E1"/>